<dbReference type="Proteomes" id="UP000564629">
    <property type="component" value="Unassembled WGS sequence"/>
</dbReference>
<accession>A0A7W8SGW2</accession>
<dbReference type="RefSeq" id="WP_146831673.1">
    <property type="nucleotide sequence ID" value="NZ_BJVQ01000001.1"/>
</dbReference>
<evidence type="ECO:0000313" key="2">
    <source>
        <dbReference type="Proteomes" id="UP000564629"/>
    </source>
</evidence>
<organism evidence="1 2">
    <name type="scientific">Cellulomonas hominis</name>
    <dbReference type="NCBI Taxonomy" id="156981"/>
    <lineage>
        <taxon>Bacteria</taxon>
        <taxon>Bacillati</taxon>
        <taxon>Actinomycetota</taxon>
        <taxon>Actinomycetes</taxon>
        <taxon>Micrococcales</taxon>
        <taxon>Cellulomonadaceae</taxon>
        <taxon>Cellulomonas</taxon>
    </lineage>
</organism>
<name>A0A7W8SGW2_9CELL</name>
<dbReference type="AlphaFoldDB" id="A0A7W8SGW2"/>
<reference evidence="1 2" key="1">
    <citation type="submission" date="2020-08" db="EMBL/GenBank/DDBJ databases">
        <title>Sequencing the genomes of 1000 actinobacteria strains.</title>
        <authorList>
            <person name="Klenk H.-P."/>
        </authorList>
    </citation>
    <scope>NUCLEOTIDE SEQUENCE [LARGE SCALE GENOMIC DNA]</scope>
    <source>
        <strain evidence="1 2">DSM 9581</strain>
    </source>
</reference>
<evidence type="ECO:0000313" key="1">
    <source>
        <dbReference type="EMBL" id="MBB5474886.1"/>
    </source>
</evidence>
<protein>
    <submittedName>
        <fullName evidence="1">PIN domain nuclease of toxin-antitoxin system</fullName>
    </submittedName>
</protein>
<proteinExistence type="predicted"/>
<sequence>MRALADTHVLLWWLADDATLATVDERLAAHDDCTI</sequence>
<comment type="caution">
    <text evidence="1">The sequence shown here is derived from an EMBL/GenBank/DDBJ whole genome shotgun (WGS) entry which is preliminary data.</text>
</comment>
<dbReference type="EMBL" id="JACHDN010000001">
    <property type="protein sequence ID" value="MBB5474886.1"/>
    <property type="molecule type" value="Genomic_DNA"/>
</dbReference>
<gene>
    <name evidence="1" type="ORF">HNR08_003622</name>
</gene>